<feature type="non-terminal residue" evidence="4">
    <location>
        <position position="166"/>
    </location>
</feature>
<protein>
    <submittedName>
        <fullName evidence="4">Lypla1 protein</fullName>
    </submittedName>
</protein>
<reference evidence="4" key="1">
    <citation type="submission" date="2021-02" db="EMBL/GenBank/DDBJ databases">
        <authorList>
            <person name="Dougan E. K."/>
            <person name="Rhodes N."/>
            <person name="Thang M."/>
            <person name="Chan C."/>
        </authorList>
    </citation>
    <scope>NUCLEOTIDE SEQUENCE</scope>
</reference>
<dbReference type="InterPro" id="IPR050565">
    <property type="entry name" value="LYPA1-2/EST-like"/>
</dbReference>
<feature type="domain" description="Phospholipase/carboxylesterase/thioesterase" evidence="3">
    <location>
        <begin position="19"/>
        <end position="163"/>
    </location>
</feature>
<dbReference type="AlphaFoldDB" id="A0A812IV91"/>
<dbReference type="GO" id="GO:0008474">
    <property type="term" value="F:palmitoyl-(protein) hydrolase activity"/>
    <property type="evidence" value="ECO:0007669"/>
    <property type="project" value="TreeGrafter"/>
</dbReference>
<dbReference type="InterPro" id="IPR029058">
    <property type="entry name" value="AB_hydrolase_fold"/>
</dbReference>
<evidence type="ECO:0000256" key="1">
    <source>
        <dbReference type="ARBA" id="ARBA00006499"/>
    </source>
</evidence>
<name>A0A812IV91_SYMPI</name>
<gene>
    <name evidence="4" type="primary">Lypla1</name>
    <name evidence="4" type="ORF">SPIL2461_LOCUS1058</name>
</gene>
<evidence type="ECO:0000256" key="2">
    <source>
        <dbReference type="ARBA" id="ARBA00022801"/>
    </source>
</evidence>
<evidence type="ECO:0000313" key="5">
    <source>
        <dbReference type="Proteomes" id="UP000649617"/>
    </source>
</evidence>
<dbReference type="Gene3D" id="3.40.50.1820">
    <property type="entry name" value="alpha/beta hydrolase"/>
    <property type="match status" value="1"/>
</dbReference>
<sequence length="166" mass="17720">AGFRRSWRGFFDDTKPPIIRLGKDDASSAVILLHGLGDTAHGWAGGASVLLNMLPNTRFVLPTAPVQPVTLNGGLPMPSWYDIAGLEDRADENCEGLEESCATVEALIQEQKSHGIPLEKIVVAGFSQGGALSLYTGLSRTYRLGGLVCMSGYLPFARTFTPSPEA</sequence>
<dbReference type="GO" id="GO:0005737">
    <property type="term" value="C:cytoplasm"/>
    <property type="evidence" value="ECO:0007669"/>
    <property type="project" value="TreeGrafter"/>
</dbReference>
<dbReference type="SUPFAM" id="SSF53474">
    <property type="entry name" value="alpha/beta-Hydrolases"/>
    <property type="match status" value="1"/>
</dbReference>
<keyword evidence="2" id="KW-0378">Hydrolase</keyword>
<dbReference type="EMBL" id="CAJNIZ010001002">
    <property type="protein sequence ID" value="CAE7180444.1"/>
    <property type="molecule type" value="Genomic_DNA"/>
</dbReference>
<accession>A0A812IV91</accession>
<dbReference type="InterPro" id="IPR003140">
    <property type="entry name" value="PLipase/COase/thioEstase"/>
</dbReference>
<feature type="non-terminal residue" evidence="4">
    <location>
        <position position="1"/>
    </location>
</feature>
<keyword evidence="5" id="KW-1185">Reference proteome</keyword>
<dbReference type="PANTHER" id="PTHR10655">
    <property type="entry name" value="LYSOPHOSPHOLIPASE-RELATED"/>
    <property type="match status" value="1"/>
</dbReference>
<comment type="caution">
    <text evidence="4">The sequence shown here is derived from an EMBL/GenBank/DDBJ whole genome shotgun (WGS) entry which is preliminary data.</text>
</comment>
<dbReference type="OrthoDB" id="2418081at2759"/>
<dbReference type="Proteomes" id="UP000649617">
    <property type="component" value="Unassembled WGS sequence"/>
</dbReference>
<organism evidence="4 5">
    <name type="scientific">Symbiodinium pilosum</name>
    <name type="common">Dinoflagellate</name>
    <dbReference type="NCBI Taxonomy" id="2952"/>
    <lineage>
        <taxon>Eukaryota</taxon>
        <taxon>Sar</taxon>
        <taxon>Alveolata</taxon>
        <taxon>Dinophyceae</taxon>
        <taxon>Suessiales</taxon>
        <taxon>Symbiodiniaceae</taxon>
        <taxon>Symbiodinium</taxon>
    </lineage>
</organism>
<comment type="similarity">
    <text evidence="1">Belongs to the AB hydrolase superfamily. AB hydrolase 2 family.</text>
</comment>
<evidence type="ECO:0000313" key="4">
    <source>
        <dbReference type="EMBL" id="CAE7180444.1"/>
    </source>
</evidence>
<dbReference type="GO" id="GO:0052689">
    <property type="term" value="F:carboxylic ester hydrolase activity"/>
    <property type="evidence" value="ECO:0007669"/>
    <property type="project" value="TreeGrafter"/>
</dbReference>
<proteinExistence type="inferred from homology"/>
<dbReference type="Pfam" id="PF02230">
    <property type="entry name" value="Abhydrolase_2"/>
    <property type="match status" value="1"/>
</dbReference>
<dbReference type="PANTHER" id="PTHR10655:SF17">
    <property type="entry name" value="LYSOPHOSPHOLIPASE-LIKE PROTEIN 1"/>
    <property type="match status" value="1"/>
</dbReference>
<evidence type="ECO:0000259" key="3">
    <source>
        <dbReference type="Pfam" id="PF02230"/>
    </source>
</evidence>